<dbReference type="RefSeq" id="WP_082214963.1">
    <property type="nucleotide sequence ID" value="NZ_FUZA01000002.1"/>
</dbReference>
<feature type="transmembrane region" description="Helical" evidence="6">
    <location>
        <begin position="20"/>
        <end position="41"/>
    </location>
</feature>
<protein>
    <submittedName>
        <fullName evidence="9">Duplicated orphan permease</fullName>
    </submittedName>
</protein>
<evidence type="ECO:0000256" key="5">
    <source>
        <dbReference type="ARBA" id="ARBA00023136"/>
    </source>
</evidence>
<dbReference type="EMBL" id="FUZA01000002">
    <property type="protein sequence ID" value="SKB83654.1"/>
    <property type="molecule type" value="Genomic_DNA"/>
</dbReference>
<sequence>MLRHNFLVIYRSFKRFKSTFFINLVGLSAGLACTLLIYLWVSDELKIDKFHANDAQLFQVLENRVQAHGIITSPTTSAPMAKALAAEMPEIEYAISSKNIETTLSVKDIDIKAKGKYVSGPFFKLFSYQLIEGAEDQVLTDKNAIVISENLAQKLFHTTENLIGKVIELRHEKQYTISGIFKDVPEQSSEQFDFLTSFEIYMDLRGENANWFNTDPQTFVMLKKGTNVAAFNAKIVDFVKAKSNGDNKHRTAFLTPYSERYLYGRYDSGVRAGGRIEYVRLFSIIAIFILSIACINFMNLSTAKASGKLKEVGVKKAIGASRKALIFQYYLESVLMAMLSLAVAMLIVWAALPQFNEITDKKLNLVLSPHVILSFLAITLFTGLVSGSYPALYLSGFNPVAVLKGKLTTSLGEILVRKGLVVFQFALSVILIVSVLVVYKQIEFVQSQNLGYNKDNILYFEQDGKLEDAKNAEMFVSEMKKIPGIESASTMGHDLTGHNSGTSGVEWAGKDPENRTEFENVSVHYDMMETLHMQMVEGRAFDRSFGADSSKIIFNETAIKFMGMKDPIGKTVKLWGEDMQIIGVVKDFHYESLHERLKPVLIRLSPQSTYTFMAKIKAGREQEVIAQLMQLHTKLNPGFAMEYRFLDDEYKHQYVSEQRVSVLSRYFAVLAILISCLGLFGLAAFTAERRLKEIGIRKVLGSGVLSIVYLLSSDFTKSVAIGITIALPVSYYMASRWLQGFAFSIDLELWYFALAGIVALLIAWLTVGSQAIKAANVNPLQCLKSE</sequence>
<dbReference type="PANTHER" id="PTHR30572:SF18">
    <property type="entry name" value="ABC-TYPE MACROLIDE FAMILY EXPORT SYSTEM PERMEASE COMPONENT 2"/>
    <property type="match status" value="1"/>
</dbReference>
<dbReference type="GO" id="GO:0005886">
    <property type="term" value="C:plasma membrane"/>
    <property type="evidence" value="ECO:0007669"/>
    <property type="project" value="UniProtKB-SubCell"/>
</dbReference>
<accession>A0A1T5EI97</accession>
<dbReference type="InterPro" id="IPR025857">
    <property type="entry name" value="MacB_PCD"/>
</dbReference>
<dbReference type="Proteomes" id="UP000190897">
    <property type="component" value="Unassembled WGS sequence"/>
</dbReference>
<keyword evidence="5 6" id="KW-0472">Membrane</keyword>
<feature type="transmembrane region" description="Helical" evidence="6">
    <location>
        <begin position="699"/>
        <end position="729"/>
    </location>
</feature>
<keyword evidence="4 6" id="KW-1133">Transmembrane helix</keyword>
<name>A0A1T5EI97_9BACT</name>
<keyword evidence="10" id="KW-1185">Reference proteome</keyword>
<evidence type="ECO:0000313" key="9">
    <source>
        <dbReference type="EMBL" id="SKB83654.1"/>
    </source>
</evidence>
<evidence type="ECO:0000313" key="10">
    <source>
        <dbReference type="Proteomes" id="UP000190897"/>
    </source>
</evidence>
<feature type="domain" description="MacB-like periplasmic core" evidence="8">
    <location>
        <begin position="21"/>
        <end position="236"/>
    </location>
</feature>
<feature type="transmembrane region" description="Helical" evidence="6">
    <location>
        <begin position="329"/>
        <end position="352"/>
    </location>
</feature>
<gene>
    <name evidence="9" type="ORF">SAMN05660293_02484</name>
</gene>
<feature type="domain" description="ABC3 transporter permease C-terminal" evidence="7">
    <location>
        <begin position="284"/>
        <end position="399"/>
    </location>
</feature>
<evidence type="ECO:0000256" key="6">
    <source>
        <dbReference type="SAM" id="Phobius"/>
    </source>
</evidence>
<feature type="domain" description="MacB-like periplasmic core" evidence="8">
    <location>
        <begin position="426"/>
        <end position="589"/>
    </location>
</feature>
<feature type="transmembrane region" description="Helical" evidence="6">
    <location>
        <begin position="749"/>
        <end position="767"/>
    </location>
</feature>
<feature type="transmembrane region" description="Helical" evidence="6">
    <location>
        <begin position="415"/>
        <end position="439"/>
    </location>
</feature>
<evidence type="ECO:0000256" key="1">
    <source>
        <dbReference type="ARBA" id="ARBA00004651"/>
    </source>
</evidence>
<evidence type="ECO:0000256" key="3">
    <source>
        <dbReference type="ARBA" id="ARBA00022692"/>
    </source>
</evidence>
<keyword evidence="2" id="KW-1003">Cell membrane</keyword>
<dbReference type="PROSITE" id="PS51257">
    <property type="entry name" value="PROKAR_LIPOPROTEIN"/>
    <property type="match status" value="1"/>
</dbReference>
<organism evidence="9 10">
    <name type="scientific">Dyadobacter psychrophilus</name>
    <dbReference type="NCBI Taxonomy" id="651661"/>
    <lineage>
        <taxon>Bacteria</taxon>
        <taxon>Pseudomonadati</taxon>
        <taxon>Bacteroidota</taxon>
        <taxon>Cytophagia</taxon>
        <taxon>Cytophagales</taxon>
        <taxon>Spirosomataceae</taxon>
        <taxon>Dyadobacter</taxon>
    </lineage>
</organism>
<dbReference type="OrthoDB" id="5933722at2"/>
<evidence type="ECO:0000256" key="4">
    <source>
        <dbReference type="ARBA" id="ARBA00022989"/>
    </source>
</evidence>
<evidence type="ECO:0000256" key="2">
    <source>
        <dbReference type="ARBA" id="ARBA00022475"/>
    </source>
</evidence>
<feature type="domain" description="ABC3 transporter permease C-terminal" evidence="7">
    <location>
        <begin position="667"/>
        <end position="779"/>
    </location>
</feature>
<dbReference type="STRING" id="651661.SAMN05660293_02484"/>
<reference evidence="10" key="1">
    <citation type="submission" date="2017-02" db="EMBL/GenBank/DDBJ databases">
        <authorList>
            <person name="Varghese N."/>
            <person name="Submissions S."/>
        </authorList>
    </citation>
    <scope>NUCLEOTIDE SEQUENCE [LARGE SCALE GENOMIC DNA]</scope>
    <source>
        <strain evidence="10">DSM 22270</strain>
    </source>
</reference>
<proteinExistence type="predicted"/>
<dbReference type="InterPro" id="IPR003838">
    <property type="entry name" value="ABC3_permease_C"/>
</dbReference>
<dbReference type="Pfam" id="PF12704">
    <property type="entry name" value="MacB_PCD"/>
    <property type="match status" value="2"/>
</dbReference>
<feature type="transmembrane region" description="Helical" evidence="6">
    <location>
        <begin position="372"/>
        <end position="394"/>
    </location>
</feature>
<evidence type="ECO:0000259" key="7">
    <source>
        <dbReference type="Pfam" id="PF02687"/>
    </source>
</evidence>
<dbReference type="PANTHER" id="PTHR30572">
    <property type="entry name" value="MEMBRANE COMPONENT OF TRANSPORTER-RELATED"/>
    <property type="match status" value="1"/>
</dbReference>
<comment type="subcellular location">
    <subcellularLocation>
        <location evidence="1">Cell membrane</location>
        <topology evidence="1">Multi-pass membrane protein</topology>
    </subcellularLocation>
</comment>
<dbReference type="Pfam" id="PF02687">
    <property type="entry name" value="FtsX"/>
    <property type="match status" value="2"/>
</dbReference>
<feature type="transmembrane region" description="Helical" evidence="6">
    <location>
        <begin position="666"/>
        <end position="687"/>
    </location>
</feature>
<dbReference type="GO" id="GO:0022857">
    <property type="term" value="F:transmembrane transporter activity"/>
    <property type="evidence" value="ECO:0007669"/>
    <property type="project" value="TreeGrafter"/>
</dbReference>
<feature type="transmembrane region" description="Helical" evidence="6">
    <location>
        <begin position="278"/>
        <end position="300"/>
    </location>
</feature>
<dbReference type="AlphaFoldDB" id="A0A1T5EI97"/>
<evidence type="ECO:0000259" key="8">
    <source>
        <dbReference type="Pfam" id="PF12704"/>
    </source>
</evidence>
<keyword evidence="3 6" id="KW-0812">Transmembrane</keyword>
<dbReference type="InterPro" id="IPR050250">
    <property type="entry name" value="Macrolide_Exporter_MacB"/>
</dbReference>